<dbReference type="SUPFAM" id="SSF52172">
    <property type="entry name" value="CheY-like"/>
    <property type="match status" value="1"/>
</dbReference>
<dbReference type="Pfam" id="PF02954">
    <property type="entry name" value="HTH_8"/>
    <property type="match status" value="1"/>
</dbReference>
<keyword evidence="4" id="KW-0238">DNA-binding</keyword>
<dbReference type="InterPro" id="IPR025662">
    <property type="entry name" value="Sigma_54_int_dom_ATP-bd_1"/>
</dbReference>
<comment type="caution">
    <text evidence="9">The sequence shown here is derived from an EMBL/GenBank/DDBJ whole genome shotgun (WGS) entry which is preliminary data.</text>
</comment>
<dbReference type="SUPFAM" id="SSF52540">
    <property type="entry name" value="P-loop containing nucleoside triphosphate hydrolases"/>
    <property type="match status" value="1"/>
</dbReference>
<dbReference type="PRINTS" id="PR01590">
    <property type="entry name" value="HTHFIS"/>
</dbReference>
<dbReference type="PANTHER" id="PTHR32071:SF81">
    <property type="entry name" value="PROPIONATE CATABOLISM OPERON REGULATORY PROTEIN"/>
    <property type="match status" value="1"/>
</dbReference>
<dbReference type="PROSITE" id="PS00676">
    <property type="entry name" value="SIGMA54_INTERACT_2"/>
    <property type="match status" value="1"/>
</dbReference>
<dbReference type="GO" id="GO:0000160">
    <property type="term" value="P:phosphorelay signal transduction system"/>
    <property type="evidence" value="ECO:0007669"/>
    <property type="project" value="InterPro"/>
</dbReference>
<dbReference type="InterPro" id="IPR025943">
    <property type="entry name" value="Sigma_54_int_dom_ATP-bd_2"/>
</dbReference>
<reference evidence="9 10" key="2">
    <citation type="submission" date="2019-09" db="EMBL/GenBank/DDBJ databases">
        <authorList>
            <person name="Jin C."/>
        </authorList>
    </citation>
    <scope>NUCLEOTIDE SEQUENCE [LARGE SCALE GENOMIC DNA]</scope>
    <source>
        <strain evidence="9 10">BN140078</strain>
    </source>
</reference>
<dbReference type="InterPro" id="IPR025944">
    <property type="entry name" value="Sigma_54_int_dom_CS"/>
</dbReference>
<dbReference type="PANTHER" id="PTHR32071">
    <property type="entry name" value="TRANSCRIPTIONAL REGULATORY PROTEIN"/>
    <property type="match status" value="1"/>
</dbReference>
<evidence type="ECO:0000256" key="6">
    <source>
        <dbReference type="PROSITE-ProRule" id="PRU00169"/>
    </source>
</evidence>
<dbReference type="PROSITE" id="PS00675">
    <property type="entry name" value="SIGMA54_INTERACT_1"/>
    <property type="match status" value="1"/>
</dbReference>
<keyword evidence="10" id="KW-1185">Reference proteome</keyword>
<dbReference type="Pfam" id="PF00072">
    <property type="entry name" value="Response_reg"/>
    <property type="match status" value="1"/>
</dbReference>
<organism evidence="9 10">
    <name type="scientific">Chitinophaga agrisoli</name>
    <dbReference type="NCBI Taxonomy" id="2607653"/>
    <lineage>
        <taxon>Bacteria</taxon>
        <taxon>Pseudomonadati</taxon>
        <taxon>Bacteroidota</taxon>
        <taxon>Chitinophagia</taxon>
        <taxon>Chitinophagales</taxon>
        <taxon>Chitinophagaceae</taxon>
        <taxon>Chitinophaga</taxon>
    </lineage>
</organism>
<dbReference type="InterPro" id="IPR027417">
    <property type="entry name" value="P-loop_NTPase"/>
</dbReference>
<dbReference type="SMART" id="SM00448">
    <property type="entry name" value="REC"/>
    <property type="match status" value="1"/>
</dbReference>
<dbReference type="GO" id="GO:0043565">
    <property type="term" value="F:sequence-specific DNA binding"/>
    <property type="evidence" value="ECO:0007669"/>
    <property type="project" value="InterPro"/>
</dbReference>
<sequence>MMNILIVDDEINICTLLNKILTGAGYLVDTTLSGLAAVKMVKEKVYDLVFCDYRLRDKEKDGASLMEEIRGINPHTKVVIMTGYPDVRIAIRLIKEGAFDYLLKPFNRDQILALVKTMQGAAASGICEELPAIELAAPATAKAGKPVVVNRNLNYIYGESQVSKQLYEHIHLVAPTDYSIIITGETGVGKEAVARLVHVHSKRCDYPFVALDCGCLSDELASSELFGHEKGAFTGAINSLKGAFEQAQGGTLFLDEVTNLSYAVQVALLRVIQERVVRPVGSLKEIPVDIRLVVASNENLQEAALAGKFRQDLFFRLNEFSITVPPLRTRLQDLPLFIANFLKEIGEELAQPLPPFSHEAQECMYRHTWPGNIRELKNVVRRACLLAAGEPEIPVSALPPDLRGTAVLPEQEPVMPDALPENLKSAARQAEYQKIISVMKTVRYNKTKAAQLLNIDRKTLYNKLNMFNIEL</sequence>
<dbReference type="RefSeq" id="WP_149840190.1">
    <property type="nucleotide sequence ID" value="NZ_VUOC01000004.1"/>
</dbReference>
<proteinExistence type="predicted"/>
<dbReference type="Gene3D" id="3.40.50.300">
    <property type="entry name" value="P-loop containing nucleotide triphosphate hydrolases"/>
    <property type="match status" value="1"/>
</dbReference>
<reference evidence="9 10" key="1">
    <citation type="submission" date="2019-09" db="EMBL/GenBank/DDBJ databases">
        <title>Chitinophaga ginsengihumi sp. nov., isolated from soil of ginseng rhizosphere.</title>
        <authorList>
            <person name="Lee J."/>
        </authorList>
    </citation>
    <scope>NUCLEOTIDE SEQUENCE [LARGE SCALE GENOMIC DNA]</scope>
    <source>
        <strain evidence="9 10">BN140078</strain>
    </source>
</reference>
<dbReference type="Gene3D" id="1.10.8.60">
    <property type="match status" value="1"/>
</dbReference>
<keyword evidence="3" id="KW-0805">Transcription regulation</keyword>
<evidence type="ECO:0000256" key="5">
    <source>
        <dbReference type="ARBA" id="ARBA00023163"/>
    </source>
</evidence>
<dbReference type="PROSITE" id="PS50110">
    <property type="entry name" value="RESPONSE_REGULATORY"/>
    <property type="match status" value="1"/>
</dbReference>
<dbReference type="InterPro" id="IPR001789">
    <property type="entry name" value="Sig_transdc_resp-reg_receiver"/>
</dbReference>
<dbReference type="PROSITE" id="PS00688">
    <property type="entry name" value="SIGMA54_INTERACT_3"/>
    <property type="match status" value="1"/>
</dbReference>
<dbReference type="GO" id="GO:0006355">
    <property type="term" value="P:regulation of DNA-templated transcription"/>
    <property type="evidence" value="ECO:0007669"/>
    <property type="project" value="InterPro"/>
</dbReference>
<evidence type="ECO:0000313" key="9">
    <source>
        <dbReference type="EMBL" id="KAA2239011.1"/>
    </source>
</evidence>
<evidence type="ECO:0000256" key="4">
    <source>
        <dbReference type="ARBA" id="ARBA00023125"/>
    </source>
</evidence>
<dbReference type="AlphaFoldDB" id="A0A5B2VIW7"/>
<dbReference type="InterPro" id="IPR058031">
    <property type="entry name" value="AAA_lid_NorR"/>
</dbReference>
<dbReference type="EMBL" id="VUOC01000004">
    <property type="protein sequence ID" value="KAA2239011.1"/>
    <property type="molecule type" value="Genomic_DNA"/>
</dbReference>
<keyword evidence="1" id="KW-0547">Nucleotide-binding</keyword>
<evidence type="ECO:0000256" key="1">
    <source>
        <dbReference type="ARBA" id="ARBA00022741"/>
    </source>
</evidence>
<protein>
    <submittedName>
        <fullName evidence="9">Sigma-54-dependent Fis family transcriptional regulator</fullName>
    </submittedName>
</protein>
<evidence type="ECO:0000313" key="10">
    <source>
        <dbReference type="Proteomes" id="UP000324611"/>
    </source>
</evidence>
<dbReference type="InterPro" id="IPR009057">
    <property type="entry name" value="Homeodomain-like_sf"/>
</dbReference>
<name>A0A5B2VIW7_9BACT</name>
<dbReference type="Pfam" id="PF25601">
    <property type="entry name" value="AAA_lid_14"/>
    <property type="match status" value="1"/>
</dbReference>
<dbReference type="CDD" id="cd00009">
    <property type="entry name" value="AAA"/>
    <property type="match status" value="1"/>
</dbReference>
<dbReference type="Gene3D" id="3.40.50.2300">
    <property type="match status" value="1"/>
</dbReference>
<dbReference type="SMART" id="SM00382">
    <property type="entry name" value="AAA"/>
    <property type="match status" value="1"/>
</dbReference>
<dbReference type="PROSITE" id="PS50045">
    <property type="entry name" value="SIGMA54_INTERACT_4"/>
    <property type="match status" value="1"/>
</dbReference>
<evidence type="ECO:0000259" key="8">
    <source>
        <dbReference type="PROSITE" id="PS50110"/>
    </source>
</evidence>
<accession>A0A5B2VIW7</accession>
<dbReference type="InterPro" id="IPR011006">
    <property type="entry name" value="CheY-like_superfamily"/>
</dbReference>
<evidence type="ECO:0000259" key="7">
    <source>
        <dbReference type="PROSITE" id="PS50045"/>
    </source>
</evidence>
<keyword evidence="6" id="KW-0597">Phosphoprotein</keyword>
<gene>
    <name evidence="9" type="ORF">F0L74_22620</name>
</gene>
<dbReference type="InterPro" id="IPR003593">
    <property type="entry name" value="AAA+_ATPase"/>
</dbReference>
<keyword evidence="2" id="KW-0067">ATP-binding</keyword>
<dbReference type="InterPro" id="IPR002197">
    <property type="entry name" value="HTH_Fis"/>
</dbReference>
<dbReference type="InterPro" id="IPR002078">
    <property type="entry name" value="Sigma_54_int"/>
</dbReference>
<keyword evidence="5" id="KW-0804">Transcription</keyword>
<feature type="domain" description="Response regulatory" evidence="8">
    <location>
        <begin position="3"/>
        <end position="119"/>
    </location>
</feature>
<evidence type="ECO:0000256" key="2">
    <source>
        <dbReference type="ARBA" id="ARBA00022840"/>
    </source>
</evidence>
<dbReference type="Proteomes" id="UP000324611">
    <property type="component" value="Unassembled WGS sequence"/>
</dbReference>
<dbReference type="Gene3D" id="1.10.10.60">
    <property type="entry name" value="Homeodomain-like"/>
    <property type="match status" value="1"/>
</dbReference>
<dbReference type="GO" id="GO:0005524">
    <property type="term" value="F:ATP binding"/>
    <property type="evidence" value="ECO:0007669"/>
    <property type="project" value="UniProtKB-KW"/>
</dbReference>
<dbReference type="FunFam" id="3.40.50.300:FF:000006">
    <property type="entry name" value="DNA-binding transcriptional regulator NtrC"/>
    <property type="match status" value="1"/>
</dbReference>
<dbReference type="SUPFAM" id="SSF46689">
    <property type="entry name" value="Homeodomain-like"/>
    <property type="match status" value="1"/>
</dbReference>
<feature type="domain" description="Sigma-54 factor interaction" evidence="7">
    <location>
        <begin position="156"/>
        <end position="385"/>
    </location>
</feature>
<dbReference type="Pfam" id="PF00158">
    <property type="entry name" value="Sigma54_activat"/>
    <property type="match status" value="1"/>
</dbReference>
<evidence type="ECO:0000256" key="3">
    <source>
        <dbReference type="ARBA" id="ARBA00023015"/>
    </source>
</evidence>
<feature type="modified residue" description="4-aspartylphosphate" evidence="6">
    <location>
        <position position="52"/>
    </location>
</feature>